<keyword evidence="1" id="KW-1133">Transmembrane helix</keyword>
<evidence type="ECO:0000256" key="1">
    <source>
        <dbReference type="SAM" id="Phobius"/>
    </source>
</evidence>
<feature type="transmembrane region" description="Helical" evidence="1">
    <location>
        <begin position="42"/>
        <end position="62"/>
    </location>
</feature>
<proteinExistence type="predicted"/>
<sequence>MHWWLTKLLEVSMRFIWPIAGILAGCALIWMTIVFASRDGDLWVLLIPALTVLLVSTFALIWSNTARARKQWQQYEMLDDPDS</sequence>
<organism evidence="2 3">
    <name type="scientific">Microbacterium oleivorans</name>
    <dbReference type="NCBI Taxonomy" id="273677"/>
    <lineage>
        <taxon>Bacteria</taxon>
        <taxon>Bacillati</taxon>
        <taxon>Actinomycetota</taxon>
        <taxon>Actinomycetes</taxon>
        <taxon>Micrococcales</taxon>
        <taxon>Microbacteriaceae</taxon>
        <taxon>Microbacterium</taxon>
    </lineage>
</organism>
<feature type="transmembrane region" description="Helical" evidence="1">
    <location>
        <begin position="15"/>
        <end position="36"/>
    </location>
</feature>
<dbReference type="PROSITE" id="PS51257">
    <property type="entry name" value="PROKAR_LIPOPROTEIN"/>
    <property type="match status" value="1"/>
</dbReference>
<protein>
    <submittedName>
        <fullName evidence="2">Uncharacterized protein</fullName>
    </submittedName>
</protein>
<gene>
    <name evidence="2" type="ORF">AYL44_11635</name>
</gene>
<keyword evidence="1" id="KW-0812">Transmembrane</keyword>
<accession>A0A177K7W6</accession>
<reference evidence="2 3" key="1">
    <citation type="submission" date="2016-02" db="EMBL/GenBank/DDBJ databases">
        <authorList>
            <person name="Wen L."/>
            <person name="He K."/>
            <person name="Yang H."/>
        </authorList>
    </citation>
    <scope>NUCLEOTIDE SEQUENCE [LARGE SCALE GENOMIC DNA]</scope>
    <source>
        <strain evidence="2 3">CD11_3</strain>
    </source>
</reference>
<dbReference type="RefSeq" id="WP_064003451.1">
    <property type="nucleotide sequence ID" value="NZ_LSTV01000004.1"/>
</dbReference>
<dbReference type="OrthoDB" id="9869178at2"/>
<comment type="caution">
    <text evidence="2">The sequence shown here is derived from an EMBL/GenBank/DDBJ whole genome shotgun (WGS) entry which is preliminary data.</text>
</comment>
<dbReference type="Proteomes" id="UP000076998">
    <property type="component" value="Unassembled WGS sequence"/>
</dbReference>
<name>A0A177K7W6_9MICO</name>
<dbReference type="EMBL" id="LSTV01000004">
    <property type="protein sequence ID" value="OAH49498.1"/>
    <property type="molecule type" value="Genomic_DNA"/>
</dbReference>
<evidence type="ECO:0000313" key="2">
    <source>
        <dbReference type="EMBL" id="OAH49498.1"/>
    </source>
</evidence>
<dbReference type="AlphaFoldDB" id="A0A177K7W6"/>
<keyword evidence="1" id="KW-0472">Membrane</keyword>
<evidence type="ECO:0000313" key="3">
    <source>
        <dbReference type="Proteomes" id="UP000076998"/>
    </source>
</evidence>